<keyword evidence="2" id="KW-1185">Reference proteome</keyword>
<name>A0A917WEI4_9RHOB</name>
<evidence type="ECO:0000313" key="2">
    <source>
        <dbReference type="Proteomes" id="UP000649829"/>
    </source>
</evidence>
<dbReference type="Proteomes" id="UP000649829">
    <property type="component" value="Unassembled WGS sequence"/>
</dbReference>
<dbReference type="Pfam" id="PF05013">
    <property type="entry name" value="FGase"/>
    <property type="match status" value="1"/>
</dbReference>
<protein>
    <submittedName>
        <fullName evidence="1">N-formylglutamate amidohydrolase</fullName>
    </submittedName>
</protein>
<dbReference type="InterPro" id="IPR011227">
    <property type="entry name" value="UCP029730"/>
</dbReference>
<accession>A0A917WEI4</accession>
<evidence type="ECO:0000313" key="1">
    <source>
        <dbReference type="EMBL" id="GGL99939.1"/>
    </source>
</evidence>
<gene>
    <name evidence="1" type="ORF">GCM10011534_22260</name>
</gene>
<dbReference type="PIRSF" id="PIRSF029730">
    <property type="entry name" value="UCP029730"/>
    <property type="match status" value="1"/>
</dbReference>
<reference evidence="1" key="1">
    <citation type="journal article" date="2014" name="Int. J. Syst. Evol. Microbiol.">
        <title>Complete genome sequence of Corynebacterium casei LMG S-19264T (=DSM 44701T), isolated from a smear-ripened cheese.</title>
        <authorList>
            <consortium name="US DOE Joint Genome Institute (JGI-PGF)"/>
            <person name="Walter F."/>
            <person name="Albersmeier A."/>
            <person name="Kalinowski J."/>
            <person name="Ruckert C."/>
        </authorList>
    </citation>
    <scope>NUCLEOTIDE SEQUENCE</scope>
    <source>
        <strain evidence="1">CGMCC 1.6293</strain>
    </source>
</reference>
<proteinExistence type="predicted"/>
<comment type="caution">
    <text evidence="1">The sequence shown here is derived from an EMBL/GenBank/DDBJ whole genome shotgun (WGS) entry which is preliminary data.</text>
</comment>
<sequence length="262" mass="27504">MPEGHLNGMTSPSEPSILAAGEGSPVECLNPQGTAGVVLVCEHASPFIPAGLTDLGLSEADRWSHAVWDPGAMEVARAMSAALDAPLVAARVSRLVYDCNRPPEAEGAMPARTETVEVPGNRDLTPEARALRVREVYEPFRRTLAEVLADRPNAALVTVHSFTPVWFGTPRSAEIGLLHDADDRLARAMLGKSSILPSGVALNVPYSAADGVTHTLREHGQGRQSVMIEIRNDLIADTAAAHEMGGALAAVCIASIAPEGAA</sequence>
<reference evidence="1" key="2">
    <citation type="submission" date="2020-09" db="EMBL/GenBank/DDBJ databases">
        <authorList>
            <person name="Sun Q."/>
            <person name="Zhou Y."/>
        </authorList>
    </citation>
    <scope>NUCLEOTIDE SEQUENCE</scope>
    <source>
        <strain evidence="1">CGMCC 1.6293</strain>
    </source>
</reference>
<dbReference type="SUPFAM" id="SSF53187">
    <property type="entry name" value="Zn-dependent exopeptidases"/>
    <property type="match status" value="1"/>
</dbReference>
<dbReference type="Gene3D" id="3.40.630.40">
    <property type="entry name" value="Zn-dependent exopeptidases"/>
    <property type="match status" value="1"/>
</dbReference>
<organism evidence="1 2">
    <name type="scientific">Pseudooceanicola nanhaiensis</name>
    <dbReference type="NCBI Taxonomy" id="375761"/>
    <lineage>
        <taxon>Bacteria</taxon>
        <taxon>Pseudomonadati</taxon>
        <taxon>Pseudomonadota</taxon>
        <taxon>Alphaproteobacteria</taxon>
        <taxon>Rhodobacterales</taxon>
        <taxon>Paracoccaceae</taxon>
        <taxon>Pseudooceanicola</taxon>
    </lineage>
</organism>
<dbReference type="InterPro" id="IPR007709">
    <property type="entry name" value="N-FG_amidohydro"/>
</dbReference>
<dbReference type="EMBL" id="BMLF01000001">
    <property type="protein sequence ID" value="GGL99939.1"/>
    <property type="molecule type" value="Genomic_DNA"/>
</dbReference>
<dbReference type="AlphaFoldDB" id="A0A917WEI4"/>